<keyword evidence="2" id="KW-1133">Transmembrane helix</keyword>
<reference evidence="3" key="1">
    <citation type="submission" date="2020-05" db="EMBL/GenBank/DDBJ databases">
        <authorList>
            <person name="Chiriac C."/>
            <person name="Salcher M."/>
            <person name="Ghai R."/>
            <person name="Kavagutti S V."/>
        </authorList>
    </citation>
    <scope>NUCLEOTIDE SEQUENCE</scope>
</reference>
<evidence type="ECO:0000313" key="3">
    <source>
        <dbReference type="EMBL" id="CAB4618671.1"/>
    </source>
</evidence>
<gene>
    <name evidence="3" type="ORF">UFOPK1835_01593</name>
</gene>
<keyword evidence="2" id="KW-0812">Transmembrane</keyword>
<dbReference type="AlphaFoldDB" id="A0A6J6HX69"/>
<feature type="region of interest" description="Disordered" evidence="1">
    <location>
        <begin position="1"/>
        <end position="34"/>
    </location>
</feature>
<dbReference type="EMBL" id="CAEZUP010000081">
    <property type="protein sequence ID" value="CAB4618671.1"/>
    <property type="molecule type" value="Genomic_DNA"/>
</dbReference>
<accession>A0A6J6HX69</accession>
<feature type="compositionally biased region" description="Polar residues" evidence="1">
    <location>
        <begin position="1"/>
        <end position="27"/>
    </location>
</feature>
<keyword evidence="2" id="KW-0472">Membrane</keyword>
<evidence type="ECO:0000256" key="1">
    <source>
        <dbReference type="SAM" id="MobiDB-lite"/>
    </source>
</evidence>
<organism evidence="3">
    <name type="scientific">freshwater metagenome</name>
    <dbReference type="NCBI Taxonomy" id="449393"/>
    <lineage>
        <taxon>unclassified sequences</taxon>
        <taxon>metagenomes</taxon>
        <taxon>ecological metagenomes</taxon>
    </lineage>
</organism>
<dbReference type="InterPro" id="IPR032820">
    <property type="entry name" value="ATPase_put"/>
</dbReference>
<feature type="transmembrane region" description="Helical" evidence="2">
    <location>
        <begin position="41"/>
        <end position="60"/>
    </location>
</feature>
<name>A0A6J6HX69_9ZZZZ</name>
<sequence length="105" mass="11358">MKNKAENNTVTDGSVTDGSVTDGSVTGSEKRDFTRQIGRSTGGYELAFSPMLLALIGYGIDRLFGTVPVFTISLGLLGFVGAVVKIYFTYRSDMEQHEASGPWVR</sequence>
<protein>
    <submittedName>
        <fullName evidence="3">Unannotated protein</fullName>
    </submittedName>
</protein>
<dbReference type="Pfam" id="PF09527">
    <property type="entry name" value="ATPase_gene1"/>
    <property type="match status" value="1"/>
</dbReference>
<proteinExistence type="predicted"/>
<feature type="transmembrane region" description="Helical" evidence="2">
    <location>
        <begin position="66"/>
        <end position="88"/>
    </location>
</feature>
<evidence type="ECO:0000256" key="2">
    <source>
        <dbReference type="SAM" id="Phobius"/>
    </source>
</evidence>